<feature type="domain" description="SRCR" evidence="1">
    <location>
        <begin position="34"/>
        <end position="135"/>
    </location>
</feature>
<dbReference type="PROSITE" id="PS50287">
    <property type="entry name" value="SRCR_2"/>
    <property type="match status" value="1"/>
</dbReference>
<dbReference type="InterPro" id="IPR001190">
    <property type="entry name" value="SRCR"/>
</dbReference>
<reference evidence="2 3" key="1">
    <citation type="submission" date="2023-03" db="EMBL/GenBank/DDBJ databases">
        <title>Isolation and description of six Streptomyces strains from soil environments, able to metabolize different microbial glucans.</title>
        <authorList>
            <person name="Widen T."/>
            <person name="Larsbrink J."/>
        </authorList>
    </citation>
    <scope>NUCLEOTIDE SEQUENCE [LARGE SCALE GENOMIC DNA]</scope>
    <source>
        <strain evidence="2 3">Alt2</strain>
    </source>
</reference>
<evidence type="ECO:0000313" key="3">
    <source>
        <dbReference type="Proteomes" id="UP001235744"/>
    </source>
</evidence>
<proteinExistence type="predicted"/>
<sequence>MASSIPEGTTSPAGLETELDRIEHALATGRLTTLTGTGGAGRTLLAIHAAGRVRSLYRDGVRWADLAPVHDDELLLATVCEAVGLGGRTRRGPVEALVEVVCEGLAEMHLLLVLDSCEHVRPGCAHLLGEILTTSPGLTVLATSGQPLGVRGEQCVGVLGAGADPGPGPRPPR</sequence>
<accession>A0ABY9IY27</accession>
<dbReference type="InterPro" id="IPR027417">
    <property type="entry name" value="P-loop_NTPase"/>
</dbReference>
<gene>
    <name evidence="2" type="ORF">P8A19_29920</name>
</gene>
<protein>
    <recommendedName>
        <fullName evidence="1">SRCR domain-containing protein</fullName>
    </recommendedName>
</protein>
<dbReference type="Proteomes" id="UP001235744">
    <property type="component" value="Chromosome"/>
</dbReference>
<name>A0ABY9IY27_9ACTN</name>
<dbReference type="Gene3D" id="3.40.50.300">
    <property type="entry name" value="P-loop containing nucleotide triphosphate hydrolases"/>
    <property type="match status" value="1"/>
</dbReference>
<dbReference type="EMBL" id="CP120988">
    <property type="protein sequence ID" value="WLQ59381.1"/>
    <property type="molecule type" value="Genomic_DNA"/>
</dbReference>
<evidence type="ECO:0000259" key="1">
    <source>
        <dbReference type="PROSITE" id="PS50287"/>
    </source>
</evidence>
<organism evidence="2 3">
    <name type="scientific">Streptomyces poriferorum</name>
    <dbReference type="NCBI Taxonomy" id="2798799"/>
    <lineage>
        <taxon>Bacteria</taxon>
        <taxon>Bacillati</taxon>
        <taxon>Actinomycetota</taxon>
        <taxon>Actinomycetes</taxon>
        <taxon>Kitasatosporales</taxon>
        <taxon>Streptomycetaceae</taxon>
        <taxon>Streptomyces</taxon>
    </lineage>
</organism>
<dbReference type="PANTHER" id="PTHR47691:SF3">
    <property type="entry name" value="HTH-TYPE TRANSCRIPTIONAL REGULATOR RV0890C-RELATED"/>
    <property type="match status" value="1"/>
</dbReference>
<keyword evidence="3" id="KW-1185">Reference proteome</keyword>
<dbReference type="SUPFAM" id="SSF52540">
    <property type="entry name" value="P-loop containing nucleoside triphosphate hydrolases"/>
    <property type="match status" value="1"/>
</dbReference>
<dbReference type="RefSeq" id="WP_236062835.1">
    <property type="nucleotide sequence ID" value="NZ_CP120988.1"/>
</dbReference>
<dbReference type="PANTHER" id="PTHR47691">
    <property type="entry name" value="REGULATOR-RELATED"/>
    <property type="match status" value="1"/>
</dbReference>
<evidence type="ECO:0000313" key="2">
    <source>
        <dbReference type="EMBL" id="WLQ59381.1"/>
    </source>
</evidence>